<keyword evidence="3" id="KW-1185">Reference proteome</keyword>
<dbReference type="RefSeq" id="WP_115482706.1">
    <property type="nucleotide sequence ID" value="NZ_QRCT01000048.1"/>
</dbReference>
<protein>
    <submittedName>
        <fullName evidence="2">Uncharacterized protein</fullName>
    </submittedName>
</protein>
<reference evidence="2 3" key="1">
    <citation type="submission" date="2018-07" db="EMBL/GenBank/DDBJ databases">
        <title>Anaerosacharophilus polymeroproducens gen. nov. sp. nov., an anaerobic bacterium isolated from salt field.</title>
        <authorList>
            <person name="Kim W."/>
            <person name="Yang S.-H."/>
            <person name="Oh J."/>
            <person name="Lee J.-H."/>
            <person name="Kwon K.K."/>
        </authorList>
    </citation>
    <scope>NUCLEOTIDE SEQUENCE [LARGE SCALE GENOMIC DNA]</scope>
    <source>
        <strain evidence="2 3">MCWD5</strain>
    </source>
</reference>
<evidence type="ECO:0000313" key="2">
    <source>
        <dbReference type="EMBL" id="RDU22772.1"/>
    </source>
</evidence>
<evidence type="ECO:0000313" key="3">
    <source>
        <dbReference type="Proteomes" id="UP000255036"/>
    </source>
</evidence>
<dbReference type="AlphaFoldDB" id="A0A371ATA4"/>
<evidence type="ECO:0000256" key="1">
    <source>
        <dbReference type="SAM" id="Coils"/>
    </source>
</evidence>
<organism evidence="2 3">
    <name type="scientific">Anaerosacchariphilus polymeriproducens</name>
    <dbReference type="NCBI Taxonomy" id="1812858"/>
    <lineage>
        <taxon>Bacteria</taxon>
        <taxon>Bacillati</taxon>
        <taxon>Bacillota</taxon>
        <taxon>Clostridia</taxon>
        <taxon>Lachnospirales</taxon>
        <taxon>Lachnospiraceae</taxon>
        <taxon>Anaerosacchariphilus</taxon>
    </lineage>
</organism>
<dbReference type="Proteomes" id="UP000255036">
    <property type="component" value="Unassembled WGS sequence"/>
</dbReference>
<comment type="caution">
    <text evidence="2">The sequence shown here is derived from an EMBL/GenBank/DDBJ whole genome shotgun (WGS) entry which is preliminary data.</text>
</comment>
<feature type="coiled-coil region" evidence="1">
    <location>
        <begin position="20"/>
        <end position="61"/>
    </location>
</feature>
<keyword evidence="1" id="KW-0175">Coiled coil</keyword>
<proteinExistence type="predicted"/>
<name>A0A371ATA4_9FIRM</name>
<gene>
    <name evidence="2" type="ORF">DWV06_13465</name>
</gene>
<sequence length="91" mass="10680">MKLFESEIGSFIRPDVGPARINTIKELVELREDNEKLRRKNKKLKKKIKKLTETKERNKHDNHSLDTCYILLSSNICGDKGTIDREERRGI</sequence>
<dbReference type="EMBL" id="QRCT01000048">
    <property type="protein sequence ID" value="RDU22772.1"/>
    <property type="molecule type" value="Genomic_DNA"/>
</dbReference>
<accession>A0A371ATA4</accession>